<keyword evidence="3 6" id="KW-0812">Transmembrane</keyword>
<comment type="caution">
    <text evidence="7">The sequence shown here is derived from an EMBL/GenBank/DDBJ whole genome shotgun (WGS) entry which is preliminary data.</text>
</comment>
<keyword evidence="2" id="KW-1003">Cell membrane</keyword>
<evidence type="ECO:0000313" key="8">
    <source>
        <dbReference type="Proteomes" id="UP000228621"/>
    </source>
</evidence>
<evidence type="ECO:0000256" key="6">
    <source>
        <dbReference type="SAM" id="Phobius"/>
    </source>
</evidence>
<evidence type="ECO:0000256" key="2">
    <source>
        <dbReference type="ARBA" id="ARBA00022475"/>
    </source>
</evidence>
<feature type="transmembrane region" description="Helical" evidence="6">
    <location>
        <begin position="345"/>
        <end position="368"/>
    </location>
</feature>
<evidence type="ECO:0008006" key="9">
    <source>
        <dbReference type="Google" id="ProtNLM"/>
    </source>
</evidence>
<feature type="transmembrane region" description="Helical" evidence="6">
    <location>
        <begin position="123"/>
        <end position="140"/>
    </location>
</feature>
<comment type="subcellular location">
    <subcellularLocation>
        <location evidence="1">Cell membrane</location>
        <topology evidence="1">Multi-pass membrane protein</topology>
    </subcellularLocation>
</comment>
<evidence type="ECO:0000256" key="4">
    <source>
        <dbReference type="ARBA" id="ARBA00022989"/>
    </source>
</evidence>
<dbReference type="Proteomes" id="UP000228621">
    <property type="component" value="Unassembled WGS sequence"/>
</dbReference>
<feature type="transmembrane region" description="Helical" evidence="6">
    <location>
        <begin position="277"/>
        <end position="294"/>
    </location>
</feature>
<dbReference type="RefSeq" id="WP_099642429.1">
    <property type="nucleotide sequence ID" value="NZ_NKHF01000056.1"/>
</dbReference>
<feature type="transmembrane region" description="Helical" evidence="6">
    <location>
        <begin position="417"/>
        <end position="436"/>
    </location>
</feature>
<dbReference type="InterPro" id="IPR051679">
    <property type="entry name" value="DASS-Related_Transporters"/>
</dbReference>
<keyword evidence="4 6" id="KW-1133">Transmembrane helix</keyword>
<evidence type="ECO:0000256" key="3">
    <source>
        <dbReference type="ARBA" id="ARBA00022692"/>
    </source>
</evidence>
<feature type="transmembrane region" description="Helical" evidence="6">
    <location>
        <begin position="208"/>
        <end position="227"/>
    </location>
</feature>
<accession>A0A2A5JPE0</accession>
<evidence type="ECO:0000256" key="5">
    <source>
        <dbReference type="ARBA" id="ARBA00023136"/>
    </source>
</evidence>
<feature type="transmembrane region" description="Helical" evidence="6">
    <location>
        <begin position="247"/>
        <end position="265"/>
    </location>
</feature>
<dbReference type="PANTHER" id="PTHR43652:SF2">
    <property type="entry name" value="BASIC AMINO ACID ANTIPORTER YFCC-RELATED"/>
    <property type="match status" value="1"/>
</dbReference>
<feature type="transmembrane region" description="Helical" evidence="6">
    <location>
        <begin position="442"/>
        <end position="461"/>
    </location>
</feature>
<feature type="transmembrane region" description="Helical" evidence="6">
    <location>
        <begin position="314"/>
        <end position="333"/>
    </location>
</feature>
<dbReference type="NCBIfam" id="NF008611">
    <property type="entry name" value="PRK11588.1"/>
    <property type="match status" value="1"/>
</dbReference>
<gene>
    <name evidence="7" type="ORF">CEX98_12650</name>
</gene>
<dbReference type="GO" id="GO:0005886">
    <property type="term" value="C:plasma membrane"/>
    <property type="evidence" value="ECO:0007669"/>
    <property type="project" value="UniProtKB-SubCell"/>
</dbReference>
<dbReference type="PANTHER" id="PTHR43652">
    <property type="entry name" value="BASIC AMINO ACID ANTIPORTER YFCC-RELATED"/>
    <property type="match status" value="1"/>
</dbReference>
<sequence>MRKTIKMPDAFVILLVIAGLCYGVSHFILPGAFDLKGTQEAVALSQFSQAQAPAPMPLFATQGEAGLFNVLFEGLVSGDRNGAAIGVIAFILITGGAFGVLMQTKAIDNGIMALINSTQRIDWLFIPCLFITFALGGAIFGMGEEAIAFCIVLYPIMQRLGYNAQVTVLVTYVATQIGFATSAMNPFSIAIAQSIAQLPVFSGAEFRVALTALFTLVGLVFTMRYAAKIRTSHDAIAASTAPDKLALVDKALLLAFLLVIVWVIYGVTAKGYYIPELATQFFILGLVIAAIAKLGGRQSISQSVDAFKTGSAELLPAALLVGLAKGLVLLLGGSDLQTPSILNTLLYYAATLITQVPDALAAWFMYVFQSLFNFFVSSGSGQAAITMPIMAPLADLIGVSRQTAVLAFQLGDGLTNIIIPTSASLIGCLGVVKLSWNDWVQFIWRFMLLLFTLASVVTLFAQLTNYQ</sequence>
<reference evidence="8" key="1">
    <citation type="journal article" date="2019" name="Genome Announc.">
        <title>Draft Genome Sequence of Pseudoalteromonas piscicida Strain 36Y ROTHPW, an Hypersaline Seawater Isolate from the South Coast of Sonora, Mexico.</title>
        <authorList>
            <person name="Sanchez-Diaz R."/>
            <person name="Molina-Garza Z.J."/>
            <person name="Cruz-Suarez L.E."/>
            <person name="Selvin J."/>
            <person name="Kiran G.S."/>
            <person name="Ibarra-Gamez J.C."/>
            <person name="Gomez-Gil B."/>
            <person name="Galaviz-Silva L."/>
        </authorList>
    </citation>
    <scope>NUCLEOTIDE SEQUENCE [LARGE SCALE GENOMIC DNA]</scope>
    <source>
        <strain evidence="8">36Y_RITHPW</strain>
    </source>
</reference>
<evidence type="ECO:0000256" key="1">
    <source>
        <dbReference type="ARBA" id="ARBA00004651"/>
    </source>
</evidence>
<dbReference type="AlphaFoldDB" id="A0A2A5JPE0"/>
<proteinExistence type="predicted"/>
<feature type="transmembrane region" description="Helical" evidence="6">
    <location>
        <begin position="169"/>
        <end position="196"/>
    </location>
</feature>
<dbReference type="Pfam" id="PF03606">
    <property type="entry name" value="DcuC"/>
    <property type="match status" value="1"/>
</dbReference>
<name>A0A2A5JPE0_PSEO7</name>
<dbReference type="EMBL" id="NKHF01000056">
    <property type="protein sequence ID" value="PCK31322.1"/>
    <property type="molecule type" value="Genomic_DNA"/>
</dbReference>
<keyword evidence="8" id="KW-1185">Reference proteome</keyword>
<dbReference type="InterPro" id="IPR018385">
    <property type="entry name" value="C4_dicarb_anaerob_car-like"/>
</dbReference>
<keyword evidence="5 6" id="KW-0472">Membrane</keyword>
<protein>
    <recommendedName>
        <fullName evidence="9">Basic amino acid antiporter YfcC</fullName>
    </recommendedName>
</protein>
<feature type="transmembrane region" description="Helical" evidence="6">
    <location>
        <begin position="82"/>
        <end position="102"/>
    </location>
</feature>
<dbReference type="OrthoDB" id="255482at2"/>
<evidence type="ECO:0000313" key="7">
    <source>
        <dbReference type="EMBL" id="PCK31322.1"/>
    </source>
</evidence>
<organism evidence="7 8">
    <name type="scientific">Pseudoalteromonas piscicida</name>
    <dbReference type="NCBI Taxonomy" id="43662"/>
    <lineage>
        <taxon>Bacteria</taxon>
        <taxon>Pseudomonadati</taxon>
        <taxon>Pseudomonadota</taxon>
        <taxon>Gammaproteobacteria</taxon>
        <taxon>Alteromonadales</taxon>
        <taxon>Pseudoalteromonadaceae</taxon>
        <taxon>Pseudoalteromonas</taxon>
    </lineage>
</organism>